<gene>
    <name evidence="2" type="ORF">FVEG_03219</name>
</gene>
<sequence>MEHQLCLPVAASCELGCSPQAGPRKNPAASTVEHIDLSDDDDDVVIETSWSSITNGGACDCDAFFAANVKTWPAPQRKNRQSETSQNSRDSIGPLPLNFSIEAFSEVSARSRPLPSLERGGRDQVTRLEEFHVFKVNAKGWKKGDSTRLTTKDDTWVIVMLVKA</sequence>
<keyword evidence="3" id="KW-1185">Reference proteome</keyword>
<dbReference type="EMBL" id="CM000582">
    <property type="protein sequence ID" value="EWG41030.1"/>
    <property type="molecule type" value="Genomic_DNA"/>
</dbReference>
<evidence type="ECO:0000313" key="3">
    <source>
        <dbReference type="Proteomes" id="UP000009096"/>
    </source>
</evidence>
<dbReference type="HOGENOM" id="CLU_1619165_0_0_1"/>
<feature type="region of interest" description="Disordered" evidence="1">
    <location>
        <begin position="72"/>
        <end position="94"/>
    </location>
</feature>
<dbReference type="OrthoDB" id="433924at2759"/>
<organism evidence="2 3">
    <name type="scientific">Gibberella moniliformis (strain M3125 / FGSC 7600)</name>
    <name type="common">Maize ear and stalk rot fungus</name>
    <name type="synonym">Fusarium verticillioides</name>
    <dbReference type="NCBI Taxonomy" id="334819"/>
    <lineage>
        <taxon>Eukaryota</taxon>
        <taxon>Fungi</taxon>
        <taxon>Dikarya</taxon>
        <taxon>Ascomycota</taxon>
        <taxon>Pezizomycotina</taxon>
        <taxon>Sordariomycetes</taxon>
        <taxon>Hypocreomycetidae</taxon>
        <taxon>Hypocreales</taxon>
        <taxon>Nectriaceae</taxon>
        <taxon>Fusarium</taxon>
        <taxon>Fusarium fujikuroi species complex</taxon>
    </lineage>
</organism>
<evidence type="ECO:0000256" key="1">
    <source>
        <dbReference type="SAM" id="MobiDB-lite"/>
    </source>
</evidence>
<dbReference type="EMBL" id="DS022244">
    <property type="protein sequence ID" value="EWG41030.1"/>
    <property type="molecule type" value="Genomic_DNA"/>
</dbReference>
<reference evidence="2 3" key="1">
    <citation type="journal article" date="2010" name="Nature">
        <title>Comparative genomics reveals mobile pathogenicity chromosomes in Fusarium.</title>
        <authorList>
            <person name="Ma L.J."/>
            <person name="van der Does H.C."/>
            <person name="Borkovich K.A."/>
            <person name="Coleman J.J."/>
            <person name="Daboussi M.J."/>
            <person name="Di Pietro A."/>
            <person name="Dufresne M."/>
            <person name="Freitag M."/>
            <person name="Grabherr M."/>
            <person name="Henrissat B."/>
            <person name="Houterman P.M."/>
            <person name="Kang S."/>
            <person name="Shim W.B."/>
            <person name="Woloshuk C."/>
            <person name="Xie X."/>
            <person name="Xu J.R."/>
            <person name="Antoniw J."/>
            <person name="Baker S.E."/>
            <person name="Bluhm B.H."/>
            <person name="Breakspear A."/>
            <person name="Brown D.W."/>
            <person name="Butchko R.A."/>
            <person name="Chapman S."/>
            <person name="Coulson R."/>
            <person name="Coutinho P.M."/>
            <person name="Danchin E.G."/>
            <person name="Diener A."/>
            <person name="Gale L.R."/>
            <person name="Gardiner D.M."/>
            <person name="Goff S."/>
            <person name="Hammond-Kosack K.E."/>
            <person name="Hilburn K."/>
            <person name="Hua-Van A."/>
            <person name="Jonkers W."/>
            <person name="Kazan K."/>
            <person name="Kodira C.D."/>
            <person name="Koehrsen M."/>
            <person name="Kumar L."/>
            <person name="Lee Y.H."/>
            <person name="Li L."/>
            <person name="Manners J.M."/>
            <person name="Miranda-Saavedra D."/>
            <person name="Mukherjee M."/>
            <person name="Park G."/>
            <person name="Park J."/>
            <person name="Park S.Y."/>
            <person name="Proctor R.H."/>
            <person name="Regev A."/>
            <person name="Ruiz-Roldan M.C."/>
            <person name="Sain D."/>
            <person name="Sakthikumar S."/>
            <person name="Sykes S."/>
            <person name="Schwartz D.C."/>
            <person name="Turgeon B.G."/>
            <person name="Wapinski I."/>
            <person name="Yoder O."/>
            <person name="Young S."/>
            <person name="Zeng Q."/>
            <person name="Zhou S."/>
            <person name="Galagan J."/>
            <person name="Cuomo C.A."/>
            <person name="Kistler H.C."/>
            <person name="Rep M."/>
        </authorList>
    </citation>
    <scope>NUCLEOTIDE SEQUENCE [LARGE SCALE GENOMIC DNA]</scope>
    <source>
        <strain evidence="3">M3125 / FGSC 7600</strain>
    </source>
</reference>
<dbReference type="AlphaFoldDB" id="W7M0C7"/>
<evidence type="ECO:0000313" key="2">
    <source>
        <dbReference type="EMBL" id="EWG41030.1"/>
    </source>
</evidence>
<dbReference type="GeneID" id="30061375"/>
<name>W7M0C7_GIBM7</name>
<protein>
    <submittedName>
        <fullName evidence="2">Uncharacterized protein</fullName>
    </submittedName>
</protein>
<dbReference type="Proteomes" id="UP000009096">
    <property type="component" value="Chromosome 5"/>
</dbReference>
<accession>W7M0C7</accession>
<dbReference type="RefSeq" id="XP_018747221.1">
    <property type="nucleotide sequence ID" value="XM_018890830.1"/>
</dbReference>
<dbReference type="VEuPathDB" id="FungiDB:FVEG_03219"/>
<dbReference type="KEGG" id="fvr:FVEG_03219"/>
<proteinExistence type="predicted"/>